<dbReference type="InterPro" id="IPR046549">
    <property type="entry name" value="DUF6703"/>
</dbReference>
<keyword evidence="1" id="KW-1133">Transmembrane helix</keyword>
<dbReference type="AlphaFoldDB" id="A0A543CCW4"/>
<name>A0A543CCW4_9ACTN</name>
<proteinExistence type="predicted"/>
<gene>
    <name evidence="2" type="ORF">FB559_0420</name>
</gene>
<sequence>MAALTPVTWIRHHGGVSSKSAIRRQSAVFLVYMHQLPRWVPLIVLPALLIAGLAVPGVGGAIALVLLALVIWFMFLASPARSASHRLIRYLVPLALIAVAVAKVLG</sequence>
<protein>
    <submittedName>
        <fullName evidence="2">Uncharacterized protein</fullName>
    </submittedName>
</protein>
<keyword evidence="1" id="KW-0472">Membrane</keyword>
<keyword evidence="1" id="KW-0812">Transmembrane</keyword>
<organism evidence="2 3">
    <name type="scientific">Actinoallomurus bryophytorum</name>
    <dbReference type="NCBI Taxonomy" id="1490222"/>
    <lineage>
        <taxon>Bacteria</taxon>
        <taxon>Bacillati</taxon>
        <taxon>Actinomycetota</taxon>
        <taxon>Actinomycetes</taxon>
        <taxon>Streptosporangiales</taxon>
        <taxon>Thermomonosporaceae</taxon>
        <taxon>Actinoallomurus</taxon>
    </lineage>
</organism>
<dbReference type="EMBL" id="VFOZ01000001">
    <property type="protein sequence ID" value="TQL94932.1"/>
    <property type="molecule type" value="Genomic_DNA"/>
</dbReference>
<evidence type="ECO:0000313" key="2">
    <source>
        <dbReference type="EMBL" id="TQL94932.1"/>
    </source>
</evidence>
<keyword evidence="3" id="KW-1185">Reference proteome</keyword>
<reference evidence="2 3" key="1">
    <citation type="submission" date="2019-06" db="EMBL/GenBank/DDBJ databases">
        <title>Sequencing the genomes of 1000 actinobacteria strains.</title>
        <authorList>
            <person name="Klenk H.-P."/>
        </authorList>
    </citation>
    <scope>NUCLEOTIDE SEQUENCE [LARGE SCALE GENOMIC DNA]</scope>
    <source>
        <strain evidence="2 3">DSM 102200</strain>
    </source>
</reference>
<evidence type="ECO:0000313" key="3">
    <source>
        <dbReference type="Proteomes" id="UP000316096"/>
    </source>
</evidence>
<evidence type="ECO:0000256" key="1">
    <source>
        <dbReference type="SAM" id="Phobius"/>
    </source>
</evidence>
<accession>A0A543CCW4</accession>
<comment type="caution">
    <text evidence="2">The sequence shown here is derived from an EMBL/GenBank/DDBJ whole genome shotgun (WGS) entry which is preliminary data.</text>
</comment>
<feature type="transmembrane region" description="Helical" evidence="1">
    <location>
        <begin position="87"/>
        <end position="105"/>
    </location>
</feature>
<dbReference type="Pfam" id="PF20444">
    <property type="entry name" value="DUF6703"/>
    <property type="match status" value="1"/>
</dbReference>
<feature type="transmembrane region" description="Helical" evidence="1">
    <location>
        <begin position="42"/>
        <end position="75"/>
    </location>
</feature>
<dbReference type="Proteomes" id="UP000316096">
    <property type="component" value="Unassembled WGS sequence"/>
</dbReference>